<name>A0ABN9H0E5_9NEOB</name>
<comment type="caution">
    <text evidence="1">The sequence shown here is derived from an EMBL/GenBank/DDBJ whole genome shotgun (WGS) entry which is preliminary data.</text>
</comment>
<sequence length="36" mass="3634">MWSAHLALAGPACITSTPGMMSYLTSQACISCSGAD</sequence>
<evidence type="ECO:0000313" key="1">
    <source>
        <dbReference type="EMBL" id="CAI9614644.1"/>
    </source>
</evidence>
<dbReference type="Proteomes" id="UP001162483">
    <property type="component" value="Unassembled WGS sequence"/>
</dbReference>
<gene>
    <name evidence="1" type="ORF">SPARVUS_LOCUS15099332</name>
</gene>
<evidence type="ECO:0000313" key="2">
    <source>
        <dbReference type="Proteomes" id="UP001162483"/>
    </source>
</evidence>
<accession>A0ABN9H0E5</accession>
<dbReference type="EMBL" id="CATNWA010019721">
    <property type="protein sequence ID" value="CAI9614644.1"/>
    <property type="molecule type" value="Genomic_DNA"/>
</dbReference>
<proteinExistence type="predicted"/>
<keyword evidence="2" id="KW-1185">Reference proteome</keyword>
<organism evidence="1 2">
    <name type="scientific">Staurois parvus</name>
    <dbReference type="NCBI Taxonomy" id="386267"/>
    <lineage>
        <taxon>Eukaryota</taxon>
        <taxon>Metazoa</taxon>
        <taxon>Chordata</taxon>
        <taxon>Craniata</taxon>
        <taxon>Vertebrata</taxon>
        <taxon>Euteleostomi</taxon>
        <taxon>Amphibia</taxon>
        <taxon>Batrachia</taxon>
        <taxon>Anura</taxon>
        <taxon>Neobatrachia</taxon>
        <taxon>Ranoidea</taxon>
        <taxon>Ranidae</taxon>
        <taxon>Staurois</taxon>
    </lineage>
</organism>
<protein>
    <submittedName>
        <fullName evidence="1">Uncharacterized protein</fullName>
    </submittedName>
</protein>
<reference evidence="1" key="1">
    <citation type="submission" date="2023-05" db="EMBL/GenBank/DDBJ databases">
        <authorList>
            <person name="Stuckert A."/>
        </authorList>
    </citation>
    <scope>NUCLEOTIDE SEQUENCE</scope>
</reference>